<evidence type="ECO:0000256" key="3">
    <source>
        <dbReference type="ARBA" id="ARBA00022490"/>
    </source>
</evidence>
<proteinExistence type="predicted"/>
<dbReference type="eggNOG" id="KOG1293">
    <property type="taxonomic scope" value="Eukaryota"/>
</dbReference>
<evidence type="ECO:0000256" key="5">
    <source>
        <dbReference type="ARBA" id="ARBA00023242"/>
    </source>
</evidence>
<dbReference type="InParanoid" id="H2AMV4"/>
<dbReference type="GO" id="GO:0005634">
    <property type="term" value="C:nucleus"/>
    <property type="evidence" value="ECO:0007669"/>
    <property type="project" value="UniProtKB-SubCell"/>
</dbReference>
<dbReference type="PANTHER" id="PTHR15651:SF7">
    <property type="entry name" value="ARMADILLO REPEAT-CONTAINING PROTEIN 8"/>
    <property type="match status" value="1"/>
</dbReference>
<feature type="region of interest" description="Disordered" evidence="6">
    <location>
        <begin position="799"/>
        <end position="835"/>
    </location>
</feature>
<dbReference type="GO" id="GO:0045721">
    <property type="term" value="P:negative regulation of gluconeogenesis"/>
    <property type="evidence" value="ECO:0007669"/>
    <property type="project" value="EnsemblFungi"/>
</dbReference>
<comment type="subcellular location">
    <subcellularLocation>
        <location evidence="2">Cytoplasm</location>
    </subcellularLocation>
    <subcellularLocation>
        <location evidence="1">Nucleus</location>
    </subcellularLocation>
</comment>
<dbReference type="Gene3D" id="1.25.10.10">
    <property type="entry name" value="Leucine-rich Repeat Variant"/>
    <property type="match status" value="1"/>
</dbReference>
<dbReference type="InterPro" id="IPR011989">
    <property type="entry name" value="ARM-like"/>
</dbReference>
<accession>H2AMV4</accession>
<dbReference type="SUPFAM" id="SSF48371">
    <property type="entry name" value="ARM repeat"/>
    <property type="match status" value="1"/>
</dbReference>
<dbReference type="GO" id="GO:0043161">
    <property type="term" value="P:proteasome-mediated ubiquitin-dependent protein catabolic process"/>
    <property type="evidence" value="ECO:0007669"/>
    <property type="project" value="EnsemblFungi"/>
</dbReference>
<dbReference type="EMBL" id="HE650821">
    <property type="protein sequence ID" value="CCF55704.1"/>
    <property type="molecule type" value="Genomic_DNA"/>
</dbReference>
<dbReference type="OrthoDB" id="5559898at2759"/>
<dbReference type="GO" id="GO:0005773">
    <property type="term" value="C:vacuole"/>
    <property type="evidence" value="ECO:0007669"/>
    <property type="project" value="GOC"/>
</dbReference>
<keyword evidence="8" id="KW-1185">Reference proteome</keyword>
<keyword evidence="4" id="KW-0677">Repeat</keyword>
<dbReference type="PANTHER" id="PTHR15651">
    <property type="entry name" value="ARMADILLO REPEAT-CONTAINING PROTEIN 8"/>
    <property type="match status" value="1"/>
</dbReference>
<dbReference type="KEGG" id="kaf:KAFR_0A02680"/>
<dbReference type="InterPro" id="IPR038739">
    <property type="entry name" value="ARMC8/Vid28"/>
</dbReference>
<dbReference type="RefSeq" id="XP_003954839.1">
    <property type="nucleotide sequence ID" value="XM_003954790.1"/>
</dbReference>
<sequence>MVVSIVKEINKDEFDFEFVGDQAAKIQILANPDSSTLQFLFDISSVNNTVPIQNQKLDALLSLLNINDTAKDELGTVYLNTIEKLYRTIDLQNSMKINSPMTNYKLVKLLNLCTDNCSISKYPHSIQMRRHLVRLSKAFFYSDKNKMDSNDVLTLIELTKFFLLSSDSDPTFLKKNVISSLELILIYLADKYSRKINFKYIVRIKNKMRTENSETEELALDYSPIANKGLEAISSIPNAISLDDILDQRMLSNALALYSRDNIHNHKRLKKSILWGNPYFEIFILSLLRSSDINLKCSAISFLKFSILDKRRNSYKDKQLLSQLLPQVIDSFNFTNLPWWYDPFEVLIDLLNFYNTINPMGNPVLEFIKDTNFTGGLVLIFFQCLVLKTYTKDIVVTMTKFIKLFAAIASFDENYRIQLLDNSDVIRHLEFAMDNHVNLLNDFISKRKLLMEIGEDLPQMYDAELIIAWLSLLKSFSRSITALRTSLTRNKLTELSLNLVNTTYQITHKCYFAGKQFSTNEMEVLSTTLGIICNFVVEFSSLQSLTIELGIIDRVEEILTDPLFNPNIPWNKQSVKRRDAFRGINVDKVKTNALWVLRHLMYNCQNSEKLEMLSKIPIDIILDFINDPSWPVQEQCFQLIRNLTCNSRKIVNILLEKFKHIEYVEDPNNDISSPIGSTYLFEFLAKKMKLLNTADPSQRKTLEAILYIIVNLAAVNENKKRLVIEQDEILEIIYEILSESDPKNAQYGNDSNLKLACLWVLNNLLWNSNISQYLQYASDEFNGDDSVSGSVRSISINRESSKEPNLSYSADKDDYPTGESSATGGQGNSSSDEDEEFIHQNEFNDEDTVHSNPATIERCKKLIDIGMYDLVKVNIFDEALNVREKARTLLYHMDLLRKEMDK</sequence>
<feature type="compositionally biased region" description="Polar residues" evidence="6">
    <location>
        <begin position="799"/>
        <end position="808"/>
    </location>
</feature>
<keyword evidence="5" id="KW-0539">Nucleus</keyword>
<gene>
    <name evidence="7" type="primary">KAFR0A02680</name>
    <name evidence="7" type="ORF">KAFR_0A02680</name>
</gene>
<reference evidence="7 8" key="1">
    <citation type="journal article" date="2011" name="Proc. Natl. Acad. Sci. U.S.A.">
        <title>Evolutionary erosion of yeast sex chromosomes by mating-type switching accidents.</title>
        <authorList>
            <person name="Gordon J.L."/>
            <person name="Armisen D."/>
            <person name="Proux-Wera E."/>
            <person name="Oheigeartaigh S.S."/>
            <person name="Byrne K.P."/>
            <person name="Wolfe K.H."/>
        </authorList>
    </citation>
    <scope>NUCLEOTIDE SEQUENCE [LARGE SCALE GENOMIC DNA]</scope>
    <source>
        <strain evidence="8">ATCC 22294 / BCRC 22015 / CBS 2517 / CECT 1963 / NBRC 1671 / NRRL Y-8276</strain>
    </source>
</reference>
<evidence type="ECO:0000256" key="4">
    <source>
        <dbReference type="ARBA" id="ARBA00022737"/>
    </source>
</evidence>
<evidence type="ECO:0000256" key="2">
    <source>
        <dbReference type="ARBA" id="ARBA00004496"/>
    </source>
</evidence>
<keyword evidence="3" id="KW-0963">Cytoplasm</keyword>
<evidence type="ECO:0000256" key="6">
    <source>
        <dbReference type="SAM" id="MobiDB-lite"/>
    </source>
</evidence>
<dbReference type="AlphaFoldDB" id="H2AMV4"/>
<dbReference type="GO" id="GO:0007039">
    <property type="term" value="P:protein catabolic process in the vacuole"/>
    <property type="evidence" value="ECO:0007669"/>
    <property type="project" value="EnsemblFungi"/>
</dbReference>
<dbReference type="FunCoup" id="H2AMV4">
    <property type="interactions" value="81"/>
</dbReference>
<name>H2AMV4_KAZAF</name>
<dbReference type="HOGENOM" id="CLU_316687_0_0_1"/>
<dbReference type="InterPro" id="IPR016024">
    <property type="entry name" value="ARM-type_fold"/>
</dbReference>
<organism evidence="7 8">
    <name type="scientific">Kazachstania africana (strain ATCC 22294 / BCRC 22015 / CBS 2517 / CECT 1963 / NBRC 1671 / NRRL Y-8276)</name>
    <name type="common">Yeast</name>
    <name type="synonym">Kluyveromyces africanus</name>
    <dbReference type="NCBI Taxonomy" id="1071382"/>
    <lineage>
        <taxon>Eukaryota</taxon>
        <taxon>Fungi</taxon>
        <taxon>Dikarya</taxon>
        <taxon>Ascomycota</taxon>
        <taxon>Saccharomycotina</taxon>
        <taxon>Saccharomycetes</taxon>
        <taxon>Saccharomycetales</taxon>
        <taxon>Saccharomycetaceae</taxon>
        <taxon>Kazachstania</taxon>
    </lineage>
</organism>
<evidence type="ECO:0000256" key="1">
    <source>
        <dbReference type="ARBA" id="ARBA00004123"/>
    </source>
</evidence>
<protein>
    <submittedName>
        <fullName evidence="7">Uncharacterized protein</fullName>
    </submittedName>
</protein>
<evidence type="ECO:0000313" key="7">
    <source>
        <dbReference type="EMBL" id="CCF55704.1"/>
    </source>
</evidence>
<dbReference type="STRING" id="1071382.H2AMV4"/>
<dbReference type="GeneID" id="13887108"/>
<evidence type="ECO:0000313" key="8">
    <source>
        <dbReference type="Proteomes" id="UP000005220"/>
    </source>
</evidence>
<dbReference type="GO" id="GO:0034657">
    <property type="term" value="C:GID complex"/>
    <property type="evidence" value="ECO:0007669"/>
    <property type="project" value="EnsemblFungi"/>
</dbReference>
<dbReference type="Proteomes" id="UP000005220">
    <property type="component" value="Chromosome 1"/>
</dbReference>